<dbReference type="PANTHER" id="PTHR31529">
    <property type="entry name" value="LOB DOMAIN CONTAINING PROTEIN"/>
    <property type="match status" value="1"/>
</dbReference>
<keyword evidence="4" id="KW-1185">Reference proteome</keyword>
<dbReference type="PROSITE" id="PS50891">
    <property type="entry name" value="LOB"/>
    <property type="match status" value="1"/>
</dbReference>
<dbReference type="RefSeq" id="XP_021858931.1">
    <property type="nucleotide sequence ID" value="XM_022003239.2"/>
</dbReference>
<protein>
    <submittedName>
        <fullName evidence="5">LOB domain-containing protein 31</fullName>
    </submittedName>
</protein>
<organism evidence="4 5">
    <name type="scientific">Spinacia oleracea</name>
    <name type="common">Spinach</name>
    <dbReference type="NCBI Taxonomy" id="3562"/>
    <lineage>
        <taxon>Eukaryota</taxon>
        <taxon>Viridiplantae</taxon>
        <taxon>Streptophyta</taxon>
        <taxon>Embryophyta</taxon>
        <taxon>Tracheophyta</taxon>
        <taxon>Spermatophyta</taxon>
        <taxon>Magnoliopsida</taxon>
        <taxon>eudicotyledons</taxon>
        <taxon>Gunneridae</taxon>
        <taxon>Pentapetalae</taxon>
        <taxon>Caryophyllales</taxon>
        <taxon>Chenopodiaceae</taxon>
        <taxon>Chenopodioideae</taxon>
        <taxon>Anserineae</taxon>
        <taxon>Spinacia</taxon>
    </lineage>
</organism>
<evidence type="ECO:0000313" key="4">
    <source>
        <dbReference type="Proteomes" id="UP000813463"/>
    </source>
</evidence>
<dbReference type="OrthoDB" id="1903788at2759"/>
<feature type="compositionally biased region" description="Low complexity" evidence="2">
    <location>
        <begin position="1"/>
        <end position="14"/>
    </location>
</feature>
<dbReference type="GO" id="GO:0009755">
    <property type="term" value="P:hormone-mediated signaling pathway"/>
    <property type="evidence" value="ECO:0000318"/>
    <property type="project" value="GO_Central"/>
</dbReference>
<gene>
    <name evidence="5" type="primary">LOC110798099</name>
</gene>
<feature type="domain" description="LOB" evidence="3">
    <location>
        <begin position="31"/>
        <end position="133"/>
    </location>
</feature>
<evidence type="ECO:0000313" key="5">
    <source>
        <dbReference type="RefSeq" id="XP_021858931.1"/>
    </source>
</evidence>
<dbReference type="GeneID" id="110798099"/>
<dbReference type="PANTHER" id="PTHR31529:SF28">
    <property type="entry name" value="LOB DOMAIN-CONTAINING PROTEIN 19"/>
    <property type="match status" value="1"/>
</dbReference>
<proteinExistence type="inferred from homology"/>
<dbReference type="GO" id="GO:0045893">
    <property type="term" value="P:positive regulation of DNA-templated transcription"/>
    <property type="evidence" value="ECO:0000318"/>
    <property type="project" value="GO_Central"/>
</dbReference>
<sequence>MSNHQQQNNNNQWHGGDGGGGSSNNGGGLGGPCGACKYLRRKCVKGCVFAPYFDSEQGTAHFAAVHKVFGASNASKLLLRIPAHRRLDAVVTLCFEALSRVRDPVYGCVAHIFTLQQQVLNMQAELAFVQARLSTLQRLPATYPAVDHQTPTTPCCLDQISASSGINTSTTNAVTSSMPLFDNFALHSQPTLSSLAAAPPVTAAELASYCNISDYQQFQHHDLIFEDGDLQTLTREFVSKYLPGVKFKSEPN</sequence>
<dbReference type="GO" id="GO:0005634">
    <property type="term" value="C:nucleus"/>
    <property type="evidence" value="ECO:0000318"/>
    <property type="project" value="GO_Central"/>
</dbReference>
<evidence type="ECO:0000259" key="3">
    <source>
        <dbReference type="PROSITE" id="PS50891"/>
    </source>
</evidence>
<feature type="region of interest" description="Disordered" evidence="2">
    <location>
        <begin position="1"/>
        <end position="21"/>
    </location>
</feature>
<reference evidence="4" key="1">
    <citation type="journal article" date="2021" name="Nat. Commun.">
        <title>Genomic analyses provide insights into spinach domestication and the genetic basis of agronomic traits.</title>
        <authorList>
            <person name="Cai X."/>
            <person name="Sun X."/>
            <person name="Xu C."/>
            <person name="Sun H."/>
            <person name="Wang X."/>
            <person name="Ge C."/>
            <person name="Zhang Z."/>
            <person name="Wang Q."/>
            <person name="Fei Z."/>
            <person name="Jiao C."/>
            <person name="Wang Q."/>
        </authorList>
    </citation>
    <scope>NUCLEOTIDE SEQUENCE [LARGE SCALE GENOMIC DNA]</scope>
    <source>
        <strain evidence="4">cv. Varoflay</strain>
    </source>
</reference>
<dbReference type="Proteomes" id="UP000813463">
    <property type="component" value="Chromosome 2"/>
</dbReference>
<dbReference type="AlphaFoldDB" id="A0A9R0J0W1"/>
<accession>A0A9R0J0W1</accession>
<dbReference type="KEGG" id="soe:110798099"/>
<evidence type="ECO:0000256" key="1">
    <source>
        <dbReference type="ARBA" id="ARBA00005474"/>
    </source>
</evidence>
<dbReference type="InterPro" id="IPR004883">
    <property type="entry name" value="LOB"/>
</dbReference>
<evidence type="ECO:0000256" key="2">
    <source>
        <dbReference type="SAM" id="MobiDB-lite"/>
    </source>
</evidence>
<comment type="similarity">
    <text evidence="1">Belongs to the LOB domain-containing protein family.</text>
</comment>
<dbReference type="Pfam" id="PF03195">
    <property type="entry name" value="LOB"/>
    <property type="match status" value="1"/>
</dbReference>
<reference evidence="5" key="2">
    <citation type="submission" date="2025-08" db="UniProtKB">
        <authorList>
            <consortium name="RefSeq"/>
        </authorList>
    </citation>
    <scope>IDENTIFICATION</scope>
    <source>
        <tissue evidence="5">Leaf</tissue>
    </source>
</reference>
<name>A0A9R0J0W1_SPIOL</name>